<organism evidence="1 2">
    <name type="scientific">Arenibacterium halophilum</name>
    <dbReference type="NCBI Taxonomy" id="2583821"/>
    <lineage>
        <taxon>Bacteria</taxon>
        <taxon>Pseudomonadati</taxon>
        <taxon>Pseudomonadota</taxon>
        <taxon>Alphaproteobacteria</taxon>
        <taxon>Rhodobacterales</taxon>
        <taxon>Paracoccaceae</taxon>
        <taxon>Arenibacterium</taxon>
    </lineage>
</organism>
<evidence type="ECO:0000313" key="2">
    <source>
        <dbReference type="Proteomes" id="UP001191082"/>
    </source>
</evidence>
<dbReference type="EMBL" id="VCPC01000003">
    <property type="protein sequence ID" value="TMV11554.1"/>
    <property type="molecule type" value="Genomic_DNA"/>
</dbReference>
<sequence length="64" mass="7389">MKPAQRWPHQVSMLSFLKIEANGISLHFWHRCPGIPIAGTDSSQTNGTQSNRFFTFSKITRIEW</sequence>
<proteinExistence type="predicted"/>
<dbReference type="Proteomes" id="UP001191082">
    <property type="component" value="Unassembled WGS sequence"/>
</dbReference>
<gene>
    <name evidence="1" type="ORF">FGK64_14855</name>
</gene>
<comment type="caution">
    <text evidence="1">The sequence shown here is derived from an EMBL/GenBank/DDBJ whole genome shotgun (WGS) entry which is preliminary data.</text>
</comment>
<reference evidence="1 2" key="1">
    <citation type="submission" date="2019-05" db="EMBL/GenBank/DDBJ databases">
        <title>Marivita sp. nov. isolated from sea sediment.</title>
        <authorList>
            <person name="Kim W."/>
        </authorList>
    </citation>
    <scope>NUCLEOTIDE SEQUENCE [LARGE SCALE GENOMIC DNA]</scope>
    <source>
        <strain evidence="1 2">CAU 1492</strain>
    </source>
</reference>
<evidence type="ECO:0000313" key="1">
    <source>
        <dbReference type="EMBL" id="TMV11554.1"/>
    </source>
</evidence>
<protein>
    <submittedName>
        <fullName evidence="1">Uncharacterized protein</fullName>
    </submittedName>
</protein>
<name>A0ABY2X6Z4_9RHOB</name>
<accession>A0ABY2X6Z4</accession>
<keyword evidence="2" id="KW-1185">Reference proteome</keyword>